<evidence type="ECO:0000313" key="3">
    <source>
        <dbReference type="EMBL" id="CCX04317.1"/>
    </source>
</evidence>
<dbReference type="Gene3D" id="1.10.10.60">
    <property type="entry name" value="Homeodomain-like"/>
    <property type="match status" value="1"/>
</dbReference>
<evidence type="ECO:0000259" key="2">
    <source>
        <dbReference type="PROSITE" id="PS50090"/>
    </source>
</evidence>
<dbReference type="GO" id="GO:0003677">
    <property type="term" value="F:DNA binding"/>
    <property type="evidence" value="ECO:0007669"/>
    <property type="project" value="UniProtKB-KW"/>
</dbReference>
<feature type="compositionally biased region" description="Polar residues" evidence="1">
    <location>
        <begin position="87"/>
        <end position="100"/>
    </location>
</feature>
<dbReference type="CDD" id="cd00167">
    <property type="entry name" value="SANT"/>
    <property type="match status" value="1"/>
</dbReference>
<dbReference type="AlphaFoldDB" id="U4KTZ9"/>
<sequence>MPVKIESSPSPPTFPSAPLPPTTLPKKRTRLTKNYHISSSSSSSPKPKKARRMKTEPDAKLADPTPPSTLSNSITPKSSKNTKQEPGISTSPILPTTPKTQIKKETIQKEPDPSFGPDPDDSSDGSSGPETTLFPSLSPQPARTIKPDPDSPNKSKYPTLTTTSSKTVKGQGRKKAIGTGRGHRTGGAIIPWTESEDRVLLSMRQEQPPSPWSQIALSLPGRSIAGIQQHWNKEVKYSDPSEEGLNEAEEKALQQAVKDLDTGRDRWWFVAARYENIRKGKGGMRTLGKGGAKRWVGTIAKAGNE</sequence>
<name>U4KTZ9_PYROM</name>
<dbReference type="InterPro" id="IPR009057">
    <property type="entry name" value="Homeodomain-like_sf"/>
</dbReference>
<dbReference type="EMBL" id="HF935198">
    <property type="protein sequence ID" value="CCX04317.1"/>
    <property type="molecule type" value="Genomic_DNA"/>
</dbReference>
<dbReference type="InterPro" id="IPR001005">
    <property type="entry name" value="SANT/Myb"/>
</dbReference>
<feature type="region of interest" description="Disordered" evidence="1">
    <location>
        <begin position="1"/>
        <end position="191"/>
    </location>
</feature>
<feature type="compositionally biased region" description="Polar residues" evidence="1">
    <location>
        <begin position="68"/>
        <end position="81"/>
    </location>
</feature>
<feature type="compositionally biased region" description="Polar residues" evidence="1">
    <location>
        <begin position="154"/>
        <end position="168"/>
    </location>
</feature>
<feature type="compositionally biased region" description="Basic and acidic residues" evidence="1">
    <location>
        <begin position="102"/>
        <end position="112"/>
    </location>
</feature>
<dbReference type="SUPFAM" id="SSF46689">
    <property type="entry name" value="Homeodomain-like"/>
    <property type="match status" value="1"/>
</dbReference>
<dbReference type="SMART" id="SM00717">
    <property type="entry name" value="SANT"/>
    <property type="match status" value="1"/>
</dbReference>
<dbReference type="Pfam" id="PF00249">
    <property type="entry name" value="Myb_DNA-binding"/>
    <property type="match status" value="1"/>
</dbReference>
<feature type="compositionally biased region" description="Pro residues" evidence="1">
    <location>
        <begin position="9"/>
        <end position="23"/>
    </location>
</feature>
<accession>U4KTZ9</accession>
<dbReference type="OrthoDB" id="5377240at2759"/>
<proteinExistence type="predicted"/>
<dbReference type="Proteomes" id="UP000018144">
    <property type="component" value="Unassembled WGS sequence"/>
</dbReference>
<evidence type="ECO:0000256" key="1">
    <source>
        <dbReference type="SAM" id="MobiDB-lite"/>
    </source>
</evidence>
<reference evidence="3 4" key="1">
    <citation type="journal article" date="2013" name="PLoS Genet.">
        <title>The genome and development-dependent transcriptomes of Pyronema confluens: a window into fungal evolution.</title>
        <authorList>
            <person name="Traeger S."/>
            <person name="Altegoer F."/>
            <person name="Freitag M."/>
            <person name="Gabaldon T."/>
            <person name="Kempken F."/>
            <person name="Kumar A."/>
            <person name="Marcet-Houben M."/>
            <person name="Poggeler S."/>
            <person name="Stajich J.E."/>
            <person name="Nowrousian M."/>
        </authorList>
    </citation>
    <scope>NUCLEOTIDE SEQUENCE [LARGE SCALE GENOMIC DNA]</scope>
    <source>
        <strain evidence="4">CBS 100304</strain>
        <tissue evidence="3">Vegetative mycelium</tissue>
    </source>
</reference>
<evidence type="ECO:0000313" key="4">
    <source>
        <dbReference type="Proteomes" id="UP000018144"/>
    </source>
</evidence>
<dbReference type="PROSITE" id="PS50090">
    <property type="entry name" value="MYB_LIKE"/>
    <property type="match status" value="1"/>
</dbReference>
<keyword evidence="4" id="KW-1185">Reference proteome</keyword>
<gene>
    <name evidence="3" type="ORF">PCON_01822</name>
</gene>
<organism evidence="3 4">
    <name type="scientific">Pyronema omphalodes (strain CBS 100304)</name>
    <name type="common">Pyronema confluens</name>
    <dbReference type="NCBI Taxonomy" id="1076935"/>
    <lineage>
        <taxon>Eukaryota</taxon>
        <taxon>Fungi</taxon>
        <taxon>Dikarya</taxon>
        <taxon>Ascomycota</taxon>
        <taxon>Pezizomycotina</taxon>
        <taxon>Pezizomycetes</taxon>
        <taxon>Pezizales</taxon>
        <taxon>Pyronemataceae</taxon>
        <taxon>Pyronema</taxon>
    </lineage>
</organism>
<keyword evidence="3" id="KW-0238">DNA-binding</keyword>
<feature type="domain" description="Myb-like" evidence="2">
    <location>
        <begin position="191"/>
        <end position="235"/>
    </location>
</feature>
<protein>
    <submittedName>
        <fullName evidence="3">Similar to MYB DNA-binding domain-containing protein [Ajellomyces capsulatus G186AR] acc. no. EEH11044</fullName>
    </submittedName>
</protein>
<feature type="compositionally biased region" description="Basic residues" evidence="1">
    <location>
        <begin position="171"/>
        <end position="184"/>
    </location>
</feature>